<dbReference type="Gene3D" id="3.40.1010.10">
    <property type="entry name" value="Cobalt-precorrin-4 Transmethylase, Domain 1"/>
    <property type="match status" value="1"/>
</dbReference>
<keyword evidence="2 6" id="KW-0698">rRNA processing</keyword>
<evidence type="ECO:0000256" key="1">
    <source>
        <dbReference type="ARBA" id="ARBA00022490"/>
    </source>
</evidence>
<comment type="caution">
    <text evidence="8">The sequence shown here is derived from an EMBL/GenBank/DDBJ whole genome shotgun (WGS) entry which is preliminary data.</text>
</comment>
<evidence type="ECO:0000256" key="5">
    <source>
        <dbReference type="ARBA" id="ARBA00022691"/>
    </source>
</evidence>
<dbReference type="CDD" id="cd11648">
    <property type="entry name" value="RsmI"/>
    <property type="match status" value="1"/>
</dbReference>
<dbReference type="FunFam" id="3.30.950.10:FF:000002">
    <property type="entry name" value="Ribosomal RNA small subunit methyltransferase I"/>
    <property type="match status" value="1"/>
</dbReference>
<dbReference type="GO" id="GO:0070677">
    <property type="term" value="F:rRNA (cytosine-2'-O-)-methyltransferase activity"/>
    <property type="evidence" value="ECO:0007669"/>
    <property type="project" value="UniProtKB-UniRule"/>
</dbReference>
<evidence type="ECO:0000256" key="4">
    <source>
        <dbReference type="ARBA" id="ARBA00022679"/>
    </source>
</evidence>
<dbReference type="InterPro" id="IPR014776">
    <property type="entry name" value="4pyrrole_Mease_sub2"/>
</dbReference>
<dbReference type="OrthoDB" id="9809084at2"/>
<dbReference type="AlphaFoldDB" id="A0A2A6RLA7"/>
<evidence type="ECO:0000256" key="6">
    <source>
        <dbReference type="HAMAP-Rule" id="MF_01877"/>
    </source>
</evidence>
<dbReference type="Proteomes" id="UP000220527">
    <property type="component" value="Unassembled WGS sequence"/>
</dbReference>
<keyword evidence="4 6" id="KW-0808">Transferase</keyword>
<keyword evidence="9" id="KW-1185">Reference proteome</keyword>
<keyword evidence="1 6" id="KW-0963">Cytoplasm</keyword>
<comment type="function">
    <text evidence="6">Catalyzes the 2'-O-methylation of the ribose of cytidine 1402 (C1402) in 16S rRNA.</text>
</comment>
<dbReference type="EMBL" id="NQWI01000024">
    <property type="protein sequence ID" value="PDW03686.1"/>
    <property type="molecule type" value="Genomic_DNA"/>
</dbReference>
<dbReference type="InterPro" id="IPR008189">
    <property type="entry name" value="rRNA_ssu_MeTfrase_I"/>
</dbReference>
<dbReference type="NCBIfam" id="TIGR00096">
    <property type="entry name" value="16S rRNA (cytidine(1402)-2'-O)-methyltransferase"/>
    <property type="match status" value="1"/>
</dbReference>
<organism evidence="8 9">
    <name type="scientific">Candidatus Viridilinea mediisalina</name>
    <dbReference type="NCBI Taxonomy" id="2024553"/>
    <lineage>
        <taxon>Bacteria</taxon>
        <taxon>Bacillati</taxon>
        <taxon>Chloroflexota</taxon>
        <taxon>Chloroflexia</taxon>
        <taxon>Chloroflexales</taxon>
        <taxon>Chloroflexineae</taxon>
        <taxon>Oscillochloridaceae</taxon>
        <taxon>Candidatus Viridilinea</taxon>
    </lineage>
</organism>
<comment type="catalytic activity">
    <reaction evidence="6">
        <text>cytidine(1402) in 16S rRNA + S-adenosyl-L-methionine = 2'-O-methylcytidine(1402) in 16S rRNA + S-adenosyl-L-homocysteine + H(+)</text>
        <dbReference type="Rhea" id="RHEA:42924"/>
        <dbReference type="Rhea" id="RHEA-COMP:10285"/>
        <dbReference type="Rhea" id="RHEA-COMP:10286"/>
        <dbReference type="ChEBI" id="CHEBI:15378"/>
        <dbReference type="ChEBI" id="CHEBI:57856"/>
        <dbReference type="ChEBI" id="CHEBI:59789"/>
        <dbReference type="ChEBI" id="CHEBI:74495"/>
        <dbReference type="ChEBI" id="CHEBI:82748"/>
        <dbReference type="EC" id="2.1.1.198"/>
    </reaction>
</comment>
<reference evidence="9" key="1">
    <citation type="submission" date="2017-08" db="EMBL/GenBank/DDBJ databases">
        <authorList>
            <person name="Grouzdev D.S."/>
            <person name="Gaisin V.A."/>
            <person name="Rysina M.S."/>
            <person name="Gorlenko V.M."/>
        </authorList>
    </citation>
    <scope>NUCLEOTIDE SEQUENCE [LARGE SCALE GENOMIC DNA]</scope>
    <source>
        <strain evidence="9">Kir15-3F</strain>
    </source>
</reference>
<dbReference type="RefSeq" id="WP_097643494.1">
    <property type="nucleotide sequence ID" value="NZ_NQWI01000024.1"/>
</dbReference>
<accession>A0A2A6RLA7</accession>
<dbReference type="EC" id="2.1.1.198" evidence="6"/>
<dbReference type="PANTHER" id="PTHR46111:SF1">
    <property type="entry name" value="RIBOSOMAL RNA SMALL SUBUNIT METHYLTRANSFERASE I"/>
    <property type="match status" value="1"/>
</dbReference>
<feature type="domain" description="Tetrapyrrole methylase" evidence="7">
    <location>
        <begin position="3"/>
        <end position="201"/>
    </location>
</feature>
<sequence>MGTLFLVATPIGNLEDLTLRALRVLREARLIAAEDTRHTRILLQRYEITTPCIAYHEHNKLTRQADILAALALGDVALVSDAGTPALADPGFELVRACIEAGFAVSPIPGPSALLAALVASGLPSDRFVYVGFLPRQASERRALVSAMADFTMTMVCFETPHRLRESLVDLLTILGDRRVVVASELTKRFEELRRGSLSELVAHFEQHNPRGEYTLVLEGRQVGQRKRDRTKLQATPADSVAPSEAEILQRLSVLRDQGQSGSAAARMVARELGLQKSQVYALWLQQDAEMRK</sequence>
<dbReference type="InterPro" id="IPR035996">
    <property type="entry name" value="4pyrrol_Methylase_sf"/>
</dbReference>
<proteinExistence type="inferred from homology"/>
<dbReference type="HAMAP" id="MF_01877">
    <property type="entry name" value="16SrRNA_methyltr_I"/>
    <property type="match status" value="1"/>
</dbReference>
<evidence type="ECO:0000256" key="3">
    <source>
        <dbReference type="ARBA" id="ARBA00022603"/>
    </source>
</evidence>
<keyword evidence="3 6" id="KW-0489">Methyltransferase</keyword>
<dbReference type="GO" id="GO:0005737">
    <property type="term" value="C:cytoplasm"/>
    <property type="evidence" value="ECO:0007669"/>
    <property type="project" value="UniProtKB-SubCell"/>
</dbReference>
<comment type="subcellular location">
    <subcellularLocation>
        <location evidence="6">Cytoplasm</location>
    </subcellularLocation>
</comment>
<evidence type="ECO:0000313" key="8">
    <source>
        <dbReference type="EMBL" id="PDW03686.1"/>
    </source>
</evidence>
<gene>
    <name evidence="6 8" type="primary">rsmI</name>
    <name evidence="8" type="ORF">CJ255_07640</name>
</gene>
<evidence type="ECO:0000259" key="7">
    <source>
        <dbReference type="Pfam" id="PF00590"/>
    </source>
</evidence>
<dbReference type="SUPFAM" id="SSF53790">
    <property type="entry name" value="Tetrapyrrole methylase"/>
    <property type="match status" value="1"/>
</dbReference>
<name>A0A2A6RLA7_9CHLR</name>
<dbReference type="PIRSF" id="PIRSF005917">
    <property type="entry name" value="MTase_YraL"/>
    <property type="match status" value="1"/>
</dbReference>
<dbReference type="Pfam" id="PF00590">
    <property type="entry name" value="TP_methylase"/>
    <property type="match status" value="1"/>
</dbReference>
<dbReference type="PANTHER" id="PTHR46111">
    <property type="entry name" value="RIBOSOMAL RNA SMALL SUBUNIT METHYLTRANSFERASE I"/>
    <property type="match status" value="1"/>
</dbReference>
<evidence type="ECO:0000256" key="2">
    <source>
        <dbReference type="ARBA" id="ARBA00022552"/>
    </source>
</evidence>
<evidence type="ECO:0000313" key="9">
    <source>
        <dbReference type="Proteomes" id="UP000220527"/>
    </source>
</evidence>
<dbReference type="InterPro" id="IPR000878">
    <property type="entry name" value="4pyrrol_Mease"/>
</dbReference>
<comment type="similarity">
    <text evidence="6">Belongs to the methyltransferase superfamily. RsmI family.</text>
</comment>
<protein>
    <recommendedName>
        <fullName evidence="6">Ribosomal RNA small subunit methyltransferase I</fullName>
        <ecNumber evidence="6">2.1.1.198</ecNumber>
    </recommendedName>
    <alternativeName>
        <fullName evidence="6">16S rRNA 2'-O-ribose C1402 methyltransferase</fullName>
    </alternativeName>
    <alternativeName>
        <fullName evidence="6">rRNA (cytidine-2'-O-)-methyltransferase RsmI</fullName>
    </alternativeName>
</protein>
<keyword evidence="5 6" id="KW-0949">S-adenosyl-L-methionine</keyword>
<dbReference type="InterPro" id="IPR014777">
    <property type="entry name" value="4pyrrole_Mease_sub1"/>
</dbReference>
<dbReference type="FunFam" id="3.40.1010.10:FF:000007">
    <property type="entry name" value="Ribosomal RNA small subunit methyltransferase I"/>
    <property type="match status" value="1"/>
</dbReference>
<dbReference type="Gene3D" id="3.30.950.10">
    <property type="entry name" value="Methyltransferase, Cobalt-precorrin-4 Transmethylase, Domain 2"/>
    <property type="match status" value="1"/>
</dbReference>